<dbReference type="RefSeq" id="WP_339969752.1">
    <property type="nucleotide sequence ID" value="NZ_JBBHJY010000012.1"/>
</dbReference>
<proteinExistence type="predicted"/>
<organism evidence="3 4">
    <name type="scientific">Novosphingobium aquae</name>
    <dbReference type="NCBI Taxonomy" id="3133435"/>
    <lineage>
        <taxon>Bacteria</taxon>
        <taxon>Pseudomonadati</taxon>
        <taxon>Pseudomonadota</taxon>
        <taxon>Alphaproteobacteria</taxon>
        <taxon>Sphingomonadales</taxon>
        <taxon>Sphingomonadaceae</taxon>
        <taxon>Novosphingobium</taxon>
    </lineage>
</organism>
<evidence type="ECO:0000256" key="2">
    <source>
        <dbReference type="SAM" id="SignalP"/>
    </source>
</evidence>
<dbReference type="EMBL" id="JBBHJY010000012">
    <property type="protein sequence ID" value="MEJ6011990.1"/>
    <property type="molecule type" value="Genomic_DNA"/>
</dbReference>
<comment type="caution">
    <text evidence="3">The sequence shown here is derived from an EMBL/GenBank/DDBJ whole genome shotgun (WGS) entry which is preliminary data.</text>
</comment>
<keyword evidence="2" id="KW-0732">Signal</keyword>
<sequence>MNRMHALSLAAILTASACASAPAVGSSDGAANAVAGEQVVAVRLANALADAADAEARGDTKTLAKAVQMIDASGPHPLEASPSDPLPAWRDAARGEATPPYRGRPLGPGYRSGKLGVGGRESFSQLFLSGTGATIALSAPTGDKLALRVLDPQLKPICTDESGRGGLCKWVPLFTQRYTIEVMNRGVGDARYFLVVQ</sequence>
<evidence type="ECO:0000256" key="1">
    <source>
        <dbReference type="SAM" id="MobiDB-lite"/>
    </source>
</evidence>
<evidence type="ECO:0000313" key="4">
    <source>
        <dbReference type="Proteomes" id="UP001379235"/>
    </source>
</evidence>
<gene>
    <name evidence="3" type="ORF">WG900_18965</name>
</gene>
<protein>
    <recommendedName>
        <fullName evidence="5">Lipoprotein</fullName>
    </recommendedName>
</protein>
<evidence type="ECO:0000313" key="3">
    <source>
        <dbReference type="EMBL" id="MEJ6011990.1"/>
    </source>
</evidence>
<evidence type="ECO:0008006" key="5">
    <source>
        <dbReference type="Google" id="ProtNLM"/>
    </source>
</evidence>
<dbReference type="Proteomes" id="UP001379235">
    <property type="component" value="Unassembled WGS sequence"/>
</dbReference>
<dbReference type="PROSITE" id="PS51257">
    <property type="entry name" value="PROKAR_LIPOPROTEIN"/>
    <property type="match status" value="1"/>
</dbReference>
<feature type="signal peptide" evidence="2">
    <location>
        <begin position="1"/>
        <end position="19"/>
    </location>
</feature>
<name>A0ABU8SDZ7_9SPHN</name>
<accession>A0ABU8SDZ7</accession>
<feature type="compositionally biased region" description="Low complexity" evidence="1">
    <location>
        <begin position="99"/>
        <end position="109"/>
    </location>
</feature>
<feature type="region of interest" description="Disordered" evidence="1">
    <location>
        <begin position="73"/>
        <end position="109"/>
    </location>
</feature>
<reference evidence="3 4" key="1">
    <citation type="submission" date="2024-03" db="EMBL/GenBank/DDBJ databases">
        <authorList>
            <person name="Jo J.-H."/>
        </authorList>
    </citation>
    <scope>NUCLEOTIDE SEQUENCE [LARGE SCALE GENOMIC DNA]</scope>
    <source>
        <strain evidence="3 4">AS3R-12</strain>
    </source>
</reference>
<feature type="chain" id="PRO_5045609554" description="Lipoprotein" evidence="2">
    <location>
        <begin position="20"/>
        <end position="197"/>
    </location>
</feature>
<keyword evidence="4" id="KW-1185">Reference proteome</keyword>